<gene>
    <name evidence="2" type="ORF">OF850_23365</name>
</gene>
<organism evidence="2 3">
    <name type="scientific">Sabulicella glaciei</name>
    <dbReference type="NCBI Taxonomy" id="2984948"/>
    <lineage>
        <taxon>Bacteria</taxon>
        <taxon>Pseudomonadati</taxon>
        <taxon>Pseudomonadota</taxon>
        <taxon>Alphaproteobacteria</taxon>
        <taxon>Acetobacterales</taxon>
        <taxon>Acetobacteraceae</taxon>
        <taxon>Sabulicella</taxon>
    </lineage>
</organism>
<protein>
    <recommendedName>
        <fullName evidence="4">Right handed beta helix domain-containing protein</fullName>
    </recommendedName>
</protein>
<proteinExistence type="predicted"/>
<dbReference type="Proteomes" id="UP001526430">
    <property type="component" value="Unassembled WGS sequence"/>
</dbReference>
<evidence type="ECO:0000313" key="3">
    <source>
        <dbReference type="Proteomes" id="UP001526430"/>
    </source>
</evidence>
<dbReference type="InterPro" id="IPR012334">
    <property type="entry name" value="Pectin_lyas_fold"/>
</dbReference>
<sequence length="407" mass="41110">MANLAVGLGKQFSTISGAVAASRDGDVISIDAGTYTNDFATINTKITLQGVGGMVKMVATASPPNGKGILVTNTDVTIKGLEFSGTTVPDGNGAGIRYQAGHLTVIESYFHHNQNGILANPNAMGSITIRSSEFSQNGAGDGYTHNLYVGAISSLTIDNSYFHDAVVGHQIKSRALVTTITNSRIAEGQGNGSYSVDLPNGGRAVLKNNLIEQGARSGNPVIVAFGEEGNLHASNSIDVTGNTVSNLLASSSSKLLWNATSVTATVADNCVFGLSTSQYGSGPIGYSGMTVLTTAPVLDTSSPWAATTALAPAPEPTPTLDPVSSPAPEPAPTPTDTSKVTGTSGDDSITLSGVANGVTVDLGAGSDTLTLSSAGPNTLVVFNTEVIKGGSQADTVMLGTAISGGTI</sequence>
<evidence type="ECO:0000256" key="1">
    <source>
        <dbReference type="SAM" id="MobiDB-lite"/>
    </source>
</evidence>
<feature type="region of interest" description="Disordered" evidence="1">
    <location>
        <begin position="311"/>
        <end position="350"/>
    </location>
</feature>
<name>A0ABT3P281_9PROT</name>
<keyword evidence="3" id="KW-1185">Reference proteome</keyword>
<evidence type="ECO:0000313" key="2">
    <source>
        <dbReference type="EMBL" id="MCW8088519.1"/>
    </source>
</evidence>
<comment type="caution">
    <text evidence="2">The sequence shown here is derived from an EMBL/GenBank/DDBJ whole genome shotgun (WGS) entry which is preliminary data.</text>
</comment>
<reference evidence="2 3" key="1">
    <citation type="submission" date="2022-10" db="EMBL/GenBank/DDBJ databases">
        <title>Roseococcus glaciei nov., sp. nov., isolated from glacier.</title>
        <authorList>
            <person name="Liu Q."/>
            <person name="Xin Y.-H."/>
        </authorList>
    </citation>
    <scope>NUCLEOTIDE SEQUENCE [LARGE SCALE GENOMIC DNA]</scope>
    <source>
        <strain evidence="2 3">MDT2-1-1</strain>
    </source>
</reference>
<dbReference type="SUPFAM" id="SSF51126">
    <property type="entry name" value="Pectin lyase-like"/>
    <property type="match status" value="1"/>
</dbReference>
<feature type="compositionally biased region" description="Pro residues" evidence="1">
    <location>
        <begin position="313"/>
        <end position="333"/>
    </location>
</feature>
<dbReference type="InterPro" id="IPR011050">
    <property type="entry name" value="Pectin_lyase_fold/virulence"/>
</dbReference>
<accession>A0ABT3P281</accession>
<evidence type="ECO:0008006" key="4">
    <source>
        <dbReference type="Google" id="ProtNLM"/>
    </source>
</evidence>
<dbReference type="RefSeq" id="WP_301592827.1">
    <property type="nucleotide sequence ID" value="NZ_JAPFQI010000051.1"/>
</dbReference>
<dbReference type="Gene3D" id="2.160.20.10">
    <property type="entry name" value="Single-stranded right-handed beta-helix, Pectin lyase-like"/>
    <property type="match status" value="1"/>
</dbReference>
<feature type="compositionally biased region" description="Polar residues" evidence="1">
    <location>
        <begin position="339"/>
        <end position="350"/>
    </location>
</feature>
<dbReference type="EMBL" id="JAPFQI010000051">
    <property type="protein sequence ID" value="MCW8088519.1"/>
    <property type="molecule type" value="Genomic_DNA"/>
</dbReference>
<feature type="non-terminal residue" evidence="2">
    <location>
        <position position="407"/>
    </location>
</feature>